<dbReference type="GO" id="GO:1990817">
    <property type="term" value="F:poly(A) RNA polymerase activity"/>
    <property type="evidence" value="ECO:0007669"/>
    <property type="project" value="UniProtKB-EC"/>
</dbReference>
<dbReference type="InterPro" id="IPR043519">
    <property type="entry name" value="NT_sf"/>
</dbReference>
<dbReference type="InterPro" id="IPR014492">
    <property type="entry name" value="PolyA_polymerase"/>
</dbReference>
<evidence type="ECO:0000256" key="14">
    <source>
        <dbReference type="PIRSR" id="PIRSR018425-2"/>
    </source>
</evidence>
<dbReference type="GO" id="GO:0005634">
    <property type="term" value="C:nucleus"/>
    <property type="evidence" value="ECO:0007669"/>
    <property type="project" value="UniProtKB-SubCell"/>
</dbReference>
<evidence type="ECO:0000256" key="12">
    <source>
        <dbReference type="ARBA" id="ARBA00048830"/>
    </source>
</evidence>
<gene>
    <name evidence="19" type="ORF">YQE_12311</name>
</gene>
<dbReference type="EC" id="2.7.7.19" evidence="4"/>
<dbReference type="GO" id="GO:0003723">
    <property type="term" value="F:RNA binding"/>
    <property type="evidence" value="ECO:0007669"/>
    <property type="project" value="InterPro"/>
</dbReference>
<evidence type="ECO:0000256" key="13">
    <source>
        <dbReference type="PIRSR" id="PIRSR018425-1"/>
    </source>
</evidence>
<dbReference type="PIRSF" id="PIRSF018425">
    <property type="entry name" value="PolyA_polymerase"/>
    <property type="match status" value="1"/>
</dbReference>
<dbReference type="InterPro" id="IPR011068">
    <property type="entry name" value="NuclTrfase_I-like_C"/>
</dbReference>
<dbReference type="GO" id="GO:0046872">
    <property type="term" value="F:metal ion binding"/>
    <property type="evidence" value="ECO:0007669"/>
    <property type="project" value="UniProtKB-KW"/>
</dbReference>
<evidence type="ECO:0000256" key="3">
    <source>
        <dbReference type="ARBA" id="ARBA00010912"/>
    </source>
</evidence>
<keyword evidence="21" id="KW-1185">Reference proteome</keyword>
<evidence type="ECO:0000259" key="17">
    <source>
        <dbReference type="Pfam" id="PF04928"/>
    </source>
</evidence>
<dbReference type="Gene3D" id="3.30.460.10">
    <property type="entry name" value="Beta Polymerase, domain 2"/>
    <property type="match status" value="1"/>
</dbReference>
<dbReference type="Proteomes" id="UP000019118">
    <property type="component" value="Unassembled WGS sequence"/>
</dbReference>
<feature type="binding site" evidence="14">
    <location>
        <position position="169"/>
    </location>
    <ligand>
        <name>Mg(2+)</name>
        <dbReference type="ChEBI" id="CHEBI:18420"/>
        <label>2</label>
        <note>catalytic</note>
    </ligand>
</feature>
<dbReference type="InterPro" id="IPR007012">
    <property type="entry name" value="PolA_pol_cen_dom"/>
</dbReference>
<feature type="binding site" evidence="14">
    <location>
        <position position="117"/>
    </location>
    <ligand>
        <name>Mg(2+)</name>
        <dbReference type="ChEBI" id="CHEBI:18420"/>
        <label>2</label>
        <note>catalytic</note>
    </ligand>
</feature>
<feature type="binding site" evidence="14">
    <location>
        <position position="115"/>
    </location>
    <ligand>
        <name>Mg(2+)</name>
        <dbReference type="ChEBI" id="CHEBI:18420"/>
        <label>2</label>
        <note>catalytic</note>
    </ligand>
</feature>
<comment type="catalytic activity">
    <reaction evidence="12">
        <text>RNA(n) + ATP = RNA(n)-3'-adenine ribonucleotide + diphosphate</text>
        <dbReference type="Rhea" id="RHEA:11332"/>
        <dbReference type="Rhea" id="RHEA-COMP:14527"/>
        <dbReference type="Rhea" id="RHEA-COMP:17347"/>
        <dbReference type="ChEBI" id="CHEBI:30616"/>
        <dbReference type="ChEBI" id="CHEBI:33019"/>
        <dbReference type="ChEBI" id="CHEBI:140395"/>
        <dbReference type="ChEBI" id="CHEBI:173115"/>
        <dbReference type="EC" id="2.7.7.19"/>
    </reaction>
</comment>
<comment type="cofactor">
    <cofactor evidence="1">
        <name>Mn(2+)</name>
        <dbReference type="ChEBI" id="CHEBI:29035"/>
    </cofactor>
</comment>
<dbReference type="EnsemblMetazoa" id="XM_019915162.1">
    <property type="protein sequence ID" value="XP_019770721.1"/>
    <property type="gene ID" value="LOC109544809"/>
</dbReference>
<dbReference type="OrthoDB" id="412748at2759"/>
<keyword evidence="9 13" id="KW-0067">ATP-binding</keyword>
<sequence length="595" mass="67662">MWSTNNSVNNKENKSNQRLETLGMTSPISMASPKQIDLVRTKELESALNKFGVFESAHELNHRMMVLGKLYFLVKEWIKSVSIKCNLPESVAESVGGKVCTFGSYRLGVHSRGADIDALCVAPKHVSRNEFFESFYELLRQQSEVTELRAVEEAFVPVIKMNFDGIEIDMLFARLFQKEIPDSMDLQDDNVLKNLDQKCVRSLNGCRVTDEILRLVPNVDTFRLTLRAIKLWAKKHGIYSNVLGYLGGVSWAMLVARTCQLYPRAASATLVHKFFLIFSKWQWPQPVLLKQPANASLGFATWDPRVNVTDRYHLMPIITPAYPQQNSTFNVSQSTRSIMMSEFQIGLQITDEIMLGKTQWDKLFDPPPFFTKYKHFIILIVTSSSAKEHLEWTGLVESKLRFLIGTLERNESITLAHINPESYSMPESQKDPKTQCSMWFIGLEFQKINELNLDLTQDIQQFTENVNKHARNIHMYTETMQLEARHVRRKQLSQYLPPGVIRKERQLSLTTVKNASTPDSRKRRSTDPPATESANKKCKISCSEVNSTTFDESSNTSSLVTNDDSSNSFETSLSNTMTSSTVQSAENGPTKTVCT</sequence>
<feature type="binding site" evidence="13">
    <location>
        <begin position="102"/>
        <end position="104"/>
    </location>
    <ligand>
        <name>ATP</name>
        <dbReference type="ChEBI" id="CHEBI:30616"/>
    </ligand>
</feature>
<comment type="cofactor">
    <cofactor evidence="14">
        <name>Mg(2+)</name>
        <dbReference type="ChEBI" id="CHEBI:18420"/>
    </cofactor>
    <text evidence="14">Binds 2 magnesium ions. Also active with manganese.</text>
</comment>
<evidence type="ECO:0000256" key="11">
    <source>
        <dbReference type="ARBA" id="ARBA00023242"/>
    </source>
</evidence>
<dbReference type="OMA" id="PAYPAMC"/>
<name>N6TX62_DENPD</name>
<evidence type="ECO:0000256" key="1">
    <source>
        <dbReference type="ARBA" id="ARBA00001936"/>
    </source>
</evidence>
<comment type="subcellular location">
    <subcellularLocation>
        <location evidence="2">Nucleus</location>
    </subcellularLocation>
</comment>
<dbReference type="SUPFAM" id="SSF55003">
    <property type="entry name" value="PAP/Archaeal CCA-adding enzyme, C-terminal domain"/>
    <property type="match status" value="1"/>
</dbReference>
<feature type="region of interest" description="Disordered" evidence="15">
    <location>
        <begin position="506"/>
        <end position="595"/>
    </location>
</feature>
<dbReference type="GO" id="GO:0006397">
    <property type="term" value="P:mRNA processing"/>
    <property type="evidence" value="ECO:0007669"/>
    <property type="project" value="UniProtKB-KW"/>
</dbReference>
<keyword evidence="6" id="KW-0808">Transferase</keyword>
<dbReference type="FunFam" id="1.10.1410.10:FF:000001">
    <property type="entry name" value="Putative poly(A) polymerase gamma"/>
    <property type="match status" value="1"/>
</dbReference>
<evidence type="ECO:0000256" key="7">
    <source>
        <dbReference type="ARBA" id="ARBA00022723"/>
    </source>
</evidence>
<keyword evidence="10 14" id="KW-0460">Magnesium</keyword>
<protein>
    <recommendedName>
        <fullName evidence="4">polynucleotide adenylyltransferase</fullName>
        <ecNumber evidence="4">2.7.7.19</ecNumber>
    </recommendedName>
</protein>
<feature type="domain" description="Poly(A) polymerase RNA-binding" evidence="16">
    <location>
        <begin position="369"/>
        <end position="427"/>
    </location>
</feature>
<reference evidence="20" key="2">
    <citation type="submission" date="2024-08" db="UniProtKB">
        <authorList>
            <consortium name="EnsemblMetazoa"/>
        </authorList>
    </citation>
    <scope>IDENTIFICATION</scope>
</reference>
<dbReference type="InterPro" id="IPR007010">
    <property type="entry name" value="PolA_pol_RNA-bd_dom"/>
</dbReference>
<dbReference type="PANTHER" id="PTHR10682:SF10">
    <property type="entry name" value="POLYNUCLEOTIDE ADENYLYLTRANSFERASE"/>
    <property type="match status" value="1"/>
</dbReference>
<evidence type="ECO:0000256" key="9">
    <source>
        <dbReference type="ARBA" id="ARBA00022840"/>
    </source>
</evidence>
<evidence type="ECO:0000256" key="15">
    <source>
        <dbReference type="SAM" id="MobiDB-lite"/>
    </source>
</evidence>
<evidence type="ECO:0000256" key="10">
    <source>
        <dbReference type="ARBA" id="ARBA00022842"/>
    </source>
</evidence>
<dbReference type="KEGG" id="dpa:109544809"/>
<dbReference type="FunFam" id="3.30.460.10:FF:000002">
    <property type="entry name" value="Poly(A) polymerase alpha, putative"/>
    <property type="match status" value="1"/>
</dbReference>
<evidence type="ECO:0000256" key="8">
    <source>
        <dbReference type="ARBA" id="ARBA00022741"/>
    </source>
</evidence>
<dbReference type="PANTHER" id="PTHR10682">
    <property type="entry name" value="POLY A POLYMERASE"/>
    <property type="match status" value="1"/>
</dbReference>
<dbReference type="SUPFAM" id="SSF81631">
    <property type="entry name" value="PAP/OAS1 substrate-binding domain"/>
    <property type="match status" value="1"/>
</dbReference>
<dbReference type="Gene3D" id="1.10.1410.10">
    <property type="match status" value="1"/>
</dbReference>
<keyword evidence="8 13" id="KW-0547">Nucleotide-binding</keyword>
<dbReference type="GO" id="GO:0005524">
    <property type="term" value="F:ATP binding"/>
    <property type="evidence" value="ECO:0007669"/>
    <property type="project" value="UniProtKB-KW"/>
</dbReference>
<evidence type="ECO:0000259" key="16">
    <source>
        <dbReference type="Pfam" id="PF04926"/>
    </source>
</evidence>
<evidence type="ECO:0000313" key="19">
    <source>
        <dbReference type="EMBL" id="ENN70907.1"/>
    </source>
</evidence>
<feature type="binding site" evidence="14">
    <location>
        <position position="117"/>
    </location>
    <ligand>
        <name>Mg(2+)</name>
        <dbReference type="ChEBI" id="CHEBI:18420"/>
        <label>1</label>
        <note>catalytic</note>
    </ligand>
</feature>
<feature type="binding site" evidence="13">
    <location>
        <begin position="248"/>
        <end position="249"/>
    </location>
    <ligand>
        <name>ATP</name>
        <dbReference type="ChEBI" id="CHEBI:30616"/>
    </ligand>
</feature>
<dbReference type="Pfam" id="PF04928">
    <property type="entry name" value="PAP_central"/>
    <property type="match status" value="1"/>
</dbReference>
<organism evidence="19">
    <name type="scientific">Dendroctonus ponderosae</name>
    <name type="common">Mountain pine beetle</name>
    <dbReference type="NCBI Taxonomy" id="77166"/>
    <lineage>
        <taxon>Eukaryota</taxon>
        <taxon>Metazoa</taxon>
        <taxon>Ecdysozoa</taxon>
        <taxon>Arthropoda</taxon>
        <taxon>Hexapoda</taxon>
        <taxon>Insecta</taxon>
        <taxon>Pterygota</taxon>
        <taxon>Neoptera</taxon>
        <taxon>Endopterygota</taxon>
        <taxon>Coleoptera</taxon>
        <taxon>Polyphaga</taxon>
        <taxon>Cucujiformia</taxon>
        <taxon>Curculionidae</taxon>
        <taxon>Scolytinae</taxon>
        <taxon>Dendroctonus</taxon>
    </lineage>
</organism>
<feature type="binding site" evidence="13">
    <location>
        <position position="230"/>
    </location>
    <ligand>
        <name>ATP</name>
        <dbReference type="ChEBI" id="CHEBI:30616"/>
    </ligand>
</feature>
<evidence type="ECO:0000256" key="6">
    <source>
        <dbReference type="ARBA" id="ARBA00022679"/>
    </source>
</evidence>
<feature type="domain" description="Poly(A) polymerase nucleotidyltransferase" evidence="18">
    <location>
        <begin position="23"/>
        <end position="216"/>
    </location>
</feature>
<dbReference type="CDD" id="cd05402">
    <property type="entry name" value="NT_PAP_TUTase"/>
    <property type="match status" value="1"/>
</dbReference>
<dbReference type="AlphaFoldDB" id="N6TX62"/>
<evidence type="ECO:0000256" key="5">
    <source>
        <dbReference type="ARBA" id="ARBA00022664"/>
    </source>
</evidence>
<dbReference type="EMBL" id="KB741280">
    <property type="protein sequence ID" value="ENN70907.1"/>
    <property type="molecule type" value="Genomic_DNA"/>
</dbReference>
<feature type="binding site" evidence="13">
    <location>
        <begin position="115"/>
        <end position="117"/>
    </location>
    <ligand>
        <name>ATP</name>
        <dbReference type="ChEBI" id="CHEBI:30616"/>
    </ligand>
</feature>
<keyword evidence="5" id="KW-0507">mRNA processing</keyword>
<dbReference type="Pfam" id="PF20750">
    <property type="entry name" value="PAP_NTPase"/>
    <property type="match status" value="1"/>
</dbReference>
<accession>N6TX62</accession>
<comment type="similarity">
    <text evidence="3">Belongs to the poly(A) polymerase family.</text>
</comment>
<feature type="compositionally biased region" description="Polar residues" evidence="15">
    <location>
        <begin position="507"/>
        <end position="518"/>
    </location>
</feature>
<dbReference type="Pfam" id="PF04926">
    <property type="entry name" value="PAP_RNA-bind"/>
    <property type="match status" value="1"/>
</dbReference>
<dbReference type="SUPFAM" id="SSF81301">
    <property type="entry name" value="Nucleotidyltransferase"/>
    <property type="match status" value="1"/>
</dbReference>
<feature type="compositionally biased region" description="Polar residues" evidence="15">
    <location>
        <begin position="543"/>
        <end position="595"/>
    </location>
</feature>
<feature type="non-terminal residue" evidence="19">
    <location>
        <position position="1"/>
    </location>
</feature>
<dbReference type="Gene3D" id="3.30.70.590">
    <property type="entry name" value="Poly(A) polymerase predicted RNA binding domain"/>
    <property type="match status" value="1"/>
</dbReference>
<reference evidence="19 21" key="1">
    <citation type="journal article" date="2013" name="Genome Biol.">
        <title>Draft genome of the mountain pine beetle, Dendroctonus ponderosae Hopkins, a major forest pest.</title>
        <authorList>
            <person name="Keeling C.I."/>
            <person name="Yuen M.M."/>
            <person name="Liao N.Y."/>
            <person name="Docking T.R."/>
            <person name="Chan S.K."/>
            <person name="Taylor G.A."/>
            <person name="Palmquist D.L."/>
            <person name="Jackman S.D."/>
            <person name="Nguyen A."/>
            <person name="Li M."/>
            <person name="Henderson H."/>
            <person name="Janes J.K."/>
            <person name="Zhao Y."/>
            <person name="Pandoh P."/>
            <person name="Moore R."/>
            <person name="Sperling F.A."/>
            <person name="Huber D.P."/>
            <person name="Birol I."/>
            <person name="Jones S.J."/>
            <person name="Bohlmann J."/>
        </authorList>
    </citation>
    <scope>NUCLEOTIDE SEQUENCE</scope>
</reference>
<feature type="binding site" evidence="14">
    <location>
        <position position="115"/>
    </location>
    <ligand>
        <name>Mg(2+)</name>
        <dbReference type="ChEBI" id="CHEBI:18420"/>
        <label>1</label>
        <note>catalytic</note>
    </ligand>
</feature>
<feature type="domain" description="Poly(A) polymerase central" evidence="17">
    <location>
        <begin position="221"/>
        <end position="365"/>
    </location>
</feature>
<keyword evidence="7 14" id="KW-0479">Metal-binding</keyword>
<evidence type="ECO:0000313" key="21">
    <source>
        <dbReference type="Proteomes" id="UP000019118"/>
    </source>
</evidence>
<feature type="binding site" evidence="13">
    <location>
        <position position="169"/>
    </location>
    <ligand>
        <name>ATP</name>
        <dbReference type="ChEBI" id="CHEBI:30616"/>
    </ligand>
</feature>
<evidence type="ECO:0000259" key="18">
    <source>
        <dbReference type="Pfam" id="PF20750"/>
    </source>
</evidence>
<dbReference type="InterPro" id="IPR048840">
    <property type="entry name" value="PolA_pol_NTPase"/>
</dbReference>
<feature type="binding site" evidence="13">
    <location>
        <position position="239"/>
    </location>
    <ligand>
        <name>ATP</name>
        <dbReference type="ChEBI" id="CHEBI:30616"/>
    </ligand>
</feature>
<keyword evidence="11" id="KW-0539">Nucleus</keyword>
<dbReference type="GO" id="GO:0031123">
    <property type="term" value="P:RNA 3'-end processing"/>
    <property type="evidence" value="ECO:0007669"/>
    <property type="project" value="InterPro"/>
</dbReference>
<evidence type="ECO:0000256" key="4">
    <source>
        <dbReference type="ARBA" id="ARBA00012388"/>
    </source>
</evidence>
<dbReference type="HOGENOM" id="CLU_011511_4_0_1"/>
<evidence type="ECO:0000256" key="2">
    <source>
        <dbReference type="ARBA" id="ARBA00004123"/>
    </source>
</evidence>
<evidence type="ECO:0000313" key="20">
    <source>
        <dbReference type="EnsemblMetazoa" id="XP_019770721.1"/>
    </source>
</evidence>
<proteinExistence type="inferred from homology"/>